<dbReference type="AlphaFoldDB" id="A0A6N7XVK0"/>
<proteinExistence type="predicted"/>
<comment type="caution">
    <text evidence="2">The sequence shown here is derived from an EMBL/GenBank/DDBJ whole genome shotgun (WGS) entry which is preliminary data.</text>
</comment>
<evidence type="ECO:0000313" key="3">
    <source>
        <dbReference type="Proteomes" id="UP000469523"/>
    </source>
</evidence>
<dbReference type="Pfam" id="PF00583">
    <property type="entry name" value="Acetyltransf_1"/>
    <property type="match status" value="1"/>
</dbReference>
<dbReference type="PROSITE" id="PS51186">
    <property type="entry name" value="GNAT"/>
    <property type="match status" value="1"/>
</dbReference>
<name>A0A6N7XVK0_9FIRM</name>
<feature type="domain" description="N-acetyltransferase" evidence="1">
    <location>
        <begin position="6"/>
        <end position="156"/>
    </location>
</feature>
<dbReference type="Gene3D" id="3.40.630.30">
    <property type="match status" value="1"/>
</dbReference>
<dbReference type="InterPro" id="IPR000182">
    <property type="entry name" value="GNAT_dom"/>
</dbReference>
<dbReference type="InterPro" id="IPR016181">
    <property type="entry name" value="Acyl_CoA_acyltransferase"/>
</dbReference>
<gene>
    <name evidence="2" type="ORF">FYJ83_02520</name>
</gene>
<dbReference type="SUPFAM" id="SSF55729">
    <property type="entry name" value="Acyl-CoA N-acyltransferases (Nat)"/>
    <property type="match status" value="1"/>
</dbReference>
<evidence type="ECO:0000313" key="2">
    <source>
        <dbReference type="EMBL" id="MSU00338.1"/>
    </source>
</evidence>
<sequence>MENLDIVIEPITKSNYHMFDDTVYWRTKEAERTEEEKNRNKDVNFEEAFSQLEHQGFYIFGALYEGRFVGWIMLIYIPKVGKWNRGIIFVEELWTAPKFRRKGIAIRLMEKAYEIQKETGATKVRLYTDNIPAQKLYEKCGLKVTGEAVFMESNNN</sequence>
<organism evidence="2 3">
    <name type="scientific">Tissierella pigra</name>
    <dbReference type="NCBI Taxonomy" id="2607614"/>
    <lineage>
        <taxon>Bacteria</taxon>
        <taxon>Bacillati</taxon>
        <taxon>Bacillota</taxon>
        <taxon>Tissierellia</taxon>
        <taxon>Tissierellales</taxon>
        <taxon>Tissierellaceae</taxon>
        <taxon>Tissierella</taxon>
    </lineage>
</organism>
<dbReference type="Proteomes" id="UP000469523">
    <property type="component" value="Unassembled WGS sequence"/>
</dbReference>
<evidence type="ECO:0000259" key="1">
    <source>
        <dbReference type="PROSITE" id="PS51186"/>
    </source>
</evidence>
<dbReference type="CDD" id="cd04301">
    <property type="entry name" value="NAT_SF"/>
    <property type="match status" value="1"/>
</dbReference>
<dbReference type="GO" id="GO:0016747">
    <property type="term" value="F:acyltransferase activity, transferring groups other than amino-acyl groups"/>
    <property type="evidence" value="ECO:0007669"/>
    <property type="project" value="InterPro"/>
</dbReference>
<reference evidence="2 3" key="1">
    <citation type="submission" date="2019-09" db="EMBL/GenBank/DDBJ databases">
        <title>In-depth cultivation of the pig gut microbiome towards novel bacterial diversity and tailored functional studies.</title>
        <authorList>
            <person name="Wylensek D."/>
            <person name="Hitch T.C.A."/>
            <person name="Clavel T."/>
        </authorList>
    </citation>
    <scope>NUCLEOTIDE SEQUENCE [LARGE SCALE GENOMIC DNA]</scope>
    <source>
        <strain evidence="2 3">WCA3-693-APC-4?</strain>
    </source>
</reference>
<accession>A0A6N7XVK0</accession>
<dbReference type="EMBL" id="VUNQ01000003">
    <property type="protein sequence ID" value="MSU00338.1"/>
    <property type="molecule type" value="Genomic_DNA"/>
</dbReference>
<protein>
    <submittedName>
        <fullName evidence="2">GNAT family N-acetyltransferase</fullName>
    </submittedName>
</protein>
<keyword evidence="2" id="KW-0808">Transferase</keyword>
<keyword evidence="3" id="KW-1185">Reference proteome</keyword>
<dbReference type="RefSeq" id="WP_154438766.1">
    <property type="nucleotide sequence ID" value="NZ_VUNQ01000003.1"/>
</dbReference>